<name>A0ABT2JEK4_9PSEU</name>
<proteinExistence type="predicted"/>
<organism evidence="3 4">
    <name type="scientific">Actinophytocola gossypii</name>
    <dbReference type="NCBI Taxonomy" id="2812003"/>
    <lineage>
        <taxon>Bacteria</taxon>
        <taxon>Bacillati</taxon>
        <taxon>Actinomycetota</taxon>
        <taxon>Actinomycetes</taxon>
        <taxon>Pseudonocardiales</taxon>
        <taxon>Pseudonocardiaceae</taxon>
    </lineage>
</organism>
<evidence type="ECO:0000313" key="4">
    <source>
        <dbReference type="Proteomes" id="UP001156441"/>
    </source>
</evidence>
<gene>
    <name evidence="3" type="ORF">JT362_24605</name>
</gene>
<evidence type="ECO:0000256" key="1">
    <source>
        <dbReference type="SAM" id="MobiDB-lite"/>
    </source>
</evidence>
<dbReference type="Proteomes" id="UP001156441">
    <property type="component" value="Unassembled WGS sequence"/>
</dbReference>
<feature type="transmembrane region" description="Helical" evidence="2">
    <location>
        <begin position="42"/>
        <end position="63"/>
    </location>
</feature>
<keyword evidence="2" id="KW-0812">Transmembrane</keyword>
<reference evidence="3 4" key="1">
    <citation type="submission" date="2021-02" db="EMBL/GenBank/DDBJ databases">
        <title>Actinophytocola xerophila sp. nov., isolated from soil of cotton cropping field.</title>
        <authorList>
            <person name="Huang R."/>
            <person name="Chen X."/>
            <person name="Ge X."/>
            <person name="Liu W."/>
        </authorList>
    </citation>
    <scope>NUCLEOTIDE SEQUENCE [LARGE SCALE GENOMIC DNA]</scope>
    <source>
        <strain evidence="3 4">S1-96</strain>
    </source>
</reference>
<dbReference type="RefSeq" id="WP_260194102.1">
    <property type="nucleotide sequence ID" value="NZ_JAFFZE010000017.1"/>
</dbReference>
<protein>
    <submittedName>
        <fullName evidence="3">Uncharacterized protein</fullName>
    </submittedName>
</protein>
<keyword evidence="2" id="KW-1133">Transmembrane helix</keyword>
<feature type="compositionally biased region" description="Pro residues" evidence="1">
    <location>
        <begin position="1"/>
        <end position="10"/>
    </location>
</feature>
<dbReference type="EMBL" id="JAFFZE010000017">
    <property type="protein sequence ID" value="MCT2586305.1"/>
    <property type="molecule type" value="Genomic_DNA"/>
</dbReference>
<evidence type="ECO:0000313" key="3">
    <source>
        <dbReference type="EMBL" id="MCT2586305.1"/>
    </source>
</evidence>
<comment type="caution">
    <text evidence="3">The sequence shown here is derived from an EMBL/GenBank/DDBJ whole genome shotgun (WGS) entry which is preliminary data.</text>
</comment>
<keyword evidence="4" id="KW-1185">Reference proteome</keyword>
<sequence length="64" mass="7253">MTDDTPPPGRRTPDPVLFGTDPFPEPPGLFEDEEPTYRRPRWPMVVTILLIVMVLVGGMGIWVF</sequence>
<feature type="region of interest" description="Disordered" evidence="1">
    <location>
        <begin position="1"/>
        <end position="34"/>
    </location>
</feature>
<evidence type="ECO:0000256" key="2">
    <source>
        <dbReference type="SAM" id="Phobius"/>
    </source>
</evidence>
<keyword evidence="2" id="KW-0472">Membrane</keyword>
<accession>A0ABT2JEK4</accession>